<dbReference type="Pfam" id="PF00482">
    <property type="entry name" value="T2SSF"/>
    <property type="match status" value="1"/>
</dbReference>
<sequence length="214" mass="22272">MNWYPVLCALLIVGALLSWPTAGPESTRPGRAGRGVGEDPDGDPGHDDRTGGSGVGRARRWRRASSVSSAPSSEDVATTCELVALALSAGAGVGDALEAVARDAPPQVRGALAAVVAGRRWGLPEEQVWAFPGERWAPLVRALHLAEAAGVPPSGPLRQAAADLRVGRTHRLEVATARLRVRIVLPLGLCFLPAFVLTSVVPVVLALAARLSQP</sequence>
<keyword evidence="5 7" id="KW-0472">Membrane</keyword>
<evidence type="ECO:0000256" key="3">
    <source>
        <dbReference type="ARBA" id="ARBA00022692"/>
    </source>
</evidence>
<feature type="domain" description="Type II secretion system protein GspF" evidence="9">
    <location>
        <begin position="80"/>
        <end position="197"/>
    </location>
</feature>
<feature type="transmembrane region" description="Helical" evidence="7">
    <location>
        <begin position="183"/>
        <end position="209"/>
    </location>
</feature>
<keyword evidence="8" id="KW-0732">Signal</keyword>
<comment type="caution">
    <text evidence="10">The sequence shown here is derived from an EMBL/GenBank/DDBJ whole genome shotgun (WGS) entry which is preliminary data.</text>
</comment>
<gene>
    <name evidence="10" type="ORF">AUCHE_04_00660</name>
</gene>
<evidence type="ECO:0000313" key="10">
    <source>
        <dbReference type="EMBL" id="GAB77025.1"/>
    </source>
</evidence>
<evidence type="ECO:0000256" key="2">
    <source>
        <dbReference type="ARBA" id="ARBA00022475"/>
    </source>
</evidence>
<evidence type="ECO:0000256" key="7">
    <source>
        <dbReference type="SAM" id="Phobius"/>
    </source>
</evidence>
<dbReference type="eggNOG" id="COG2064">
    <property type="taxonomic scope" value="Bacteria"/>
</dbReference>
<feature type="region of interest" description="Disordered" evidence="6">
    <location>
        <begin position="22"/>
        <end position="72"/>
    </location>
</feature>
<evidence type="ECO:0000256" key="1">
    <source>
        <dbReference type="ARBA" id="ARBA00004651"/>
    </source>
</evidence>
<comment type="subcellular location">
    <subcellularLocation>
        <location evidence="1">Cell membrane</location>
        <topology evidence="1">Multi-pass membrane protein</topology>
    </subcellularLocation>
</comment>
<accession>K6VNV0</accession>
<dbReference type="Proteomes" id="UP000008495">
    <property type="component" value="Unassembled WGS sequence"/>
</dbReference>
<dbReference type="EMBL" id="BAGZ01000004">
    <property type="protein sequence ID" value="GAB77025.1"/>
    <property type="molecule type" value="Genomic_DNA"/>
</dbReference>
<feature type="signal peptide" evidence="8">
    <location>
        <begin position="1"/>
        <end position="24"/>
    </location>
</feature>
<dbReference type="OrthoDB" id="4868453at2"/>
<feature type="chain" id="PRO_5039572551" description="Type II secretion system protein GspF domain-containing protein" evidence="8">
    <location>
        <begin position="25"/>
        <end position="214"/>
    </location>
</feature>
<evidence type="ECO:0000313" key="11">
    <source>
        <dbReference type="Proteomes" id="UP000008495"/>
    </source>
</evidence>
<evidence type="ECO:0000256" key="4">
    <source>
        <dbReference type="ARBA" id="ARBA00022989"/>
    </source>
</evidence>
<dbReference type="AlphaFoldDB" id="K6VNV0"/>
<reference evidence="10 11" key="1">
    <citation type="submission" date="2012-08" db="EMBL/GenBank/DDBJ databases">
        <title>Whole genome shotgun sequence of Austwickia chelonae NBRC 105200.</title>
        <authorList>
            <person name="Yoshida I."/>
            <person name="Hosoyama A."/>
            <person name="Tsuchikane K."/>
            <person name="Katsumata H."/>
            <person name="Ando Y."/>
            <person name="Ohji S."/>
            <person name="Hamada M."/>
            <person name="Tamura T."/>
            <person name="Yamazoe A."/>
            <person name="Yamazaki S."/>
            <person name="Fujita N."/>
        </authorList>
    </citation>
    <scope>NUCLEOTIDE SEQUENCE [LARGE SCALE GENOMIC DNA]</scope>
    <source>
        <strain evidence="10 11">NBRC 105200</strain>
    </source>
</reference>
<evidence type="ECO:0000256" key="6">
    <source>
        <dbReference type="SAM" id="MobiDB-lite"/>
    </source>
</evidence>
<dbReference type="RefSeq" id="WP_006501777.1">
    <property type="nucleotide sequence ID" value="NZ_BAGZ01000004.1"/>
</dbReference>
<evidence type="ECO:0000256" key="5">
    <source>
        <dbReference type="ARBA" id="ARBA00023136"/>
    </source>
</evidence>
<dbReference type="STRING" id="100225.SAMN05421595_2162"/>
<keyword evidence="11" id="KW-1185">Reference proteome</keyword>
<dbReference type="GO" id="GO:0005886">
    <property type="term" value="C:plasma membrane"/>
    <property type="evidence" value="ECO:0007669"/>
    <property type="project" value="UniProtKB-SubCell"/>
</dbReference>
<proteinExistence type="predicted"/>
<dbReference type="InterPro" id="IPR018076">
    <property type="entry name" value="T2SS_GspF_dom"/>
</dbReference>
<protein>
    <recommendedName>
        <fullName evidence="9">Type II secretion system protein GspF domain-containing protein</fullName>
    </recommendedName>
</protein>
<keyword evidence="2" id="KW-1003">Cell membrane</keyword>
<dbReference type="PANTHER" id="PTHR35007:SF3">
    <property type="entry name" value="POSSIBLE CONSERVED ALANINE RICH MEMBRANE PROTEIN"/>
    <property type="match status" value="1"/>
</dbReference>
<keyword evidence="3 7" id="KW-0812">Transmembrane</keyword>
<evidence type="ECO:0000256" key="8">
    <source>
        <dbReference type="SAM" id="SignalP"/>
    </source>
</evidence>
<dbReference type="PANTHER" id="PTHR35007">
    <property type="entry name" value="INTEGRAL MEMBRANE PROTEIN-RELATED"/>
    <property type="match status" value="1"/>
</dbReference>
<name>K6VNV0_9MICO</name>
<evidence type="ECO:0000259" key="9">
    <source>
        <dbReference type="Pfam" id="PF00482"/>
    </source>
</evidence>
<keyword evidence="4 7" id="KW-1133">Transmembrane helix</keyword>
<organism evidence="10 11">
    <name type="scientific">Austwickia chelonae NBRC 105200</name>
    <dbReference type="NCBI Taxonomy" id="1184607"/>
    <lineage>
        <taxon>Bacteria</taxon>
        <taxon>Bacillati</taxon>
        <taxon>Actinomycetota</taxon>
        <taxon>Actinomycetes</taxon>
        <taxon>Micrococcales</taxon>
        <taxon>Dermatophilaceae</taxon>
        <taxon>Austwickia</taxon>
    </lineage>
</organism>